<evidence type="ECO:0000256" key="2">
    <source>
        <dbReference type="ARBA" id="ARBA00006044"/>
    </source>
</evidence>
<organism evidence="11">
    <name type="scientific">Leptosphaeria maculans</name>
    <name type="common">Blackleg fungus</name>
    <name type="synonym">Phoma lingam</name>
    <dbReference type="NCBI Taxonomy" id="5022"/>
    <lineage>
        <taxon>Eukaryota</taxon>
        <taxon>Fungi</taxon>
        <taxon>Dikarya</taxon>
        <taxon>Ascomycota</taxon>
        <taxon>Pezizomycotina</taxon>
        <taxon>Dothideomycetes</taxon>
        <taxon>Pleosporomycetidae</taxon>
        <taxon>Pleosporales</taxon>
        <taxon>Pleosporineae</taxon>
        <taxon>Leptosphaeriaceae</taxon>
        <taxon>Plenodomus</taxon>
        <taxon>Plenodomus lingam/Leptosphaeria maculans species complex</taxon>
    </lineage>
</organism>
<name>Q9P8K8_LEPMC</name>
<comment type="catalytic activity">
    <reaction evidence="1">
        <text>Hydrolysis of (1-&gt;4)-beta-D-glucosidic linkages in cellulose and cellotetraose, releasing cellobiose from the non-reducing ends of the chains.</text>
        <dbReference type="EC" id="3.2.1.91"/>
    </reaction>
</comment>
<reference evidence="11" key="1">
    <citation type="journal article" date="2000" name="Gene">
        <title>Cloning, characterization and chromosomal location of three genes encoding host-cell-wall-degrading enzymes in Leptosphaeria maculans, a fungal pathogen of Brassica spp.</title>
        <authorList>
            <person name="Sexton A.C."/>
            <person name="Paulsen M."/>
            <person name="Woestemeyer J."/>
            <person name="Howlett B.J."/>
        </authorList>
    </citation>
    <scope>NUCLEOTIDE SEQUENCE</scope>
</reference>
<feature type="signal peptide" evidence="10">
    <location>
        <begin position="1"/>
        <end position="17"/>
    </location>
</feature>
<keyword evidence="5 9" id="KW-0136">Cellulose degradation</keyword>
<evidence type="ECO:0000313" key="11">
    <source>
        <dbReference type="EMBL" id="AAF70170.1"/>
    </source>
</evidence>
<dbReference type="AlphaFoldDB" id="Q9P8K8"/>
<keyword evidence="7 9" id="KW-0326">Glycosidase</keyword>
<keyword evidence="8 9" id="KW-0624">Polysaccharide degradation</keyword>
<dbReference type="InterPro" id="IPR037019">
    <property type="entry name" value="Glyco_hydro_7_sf"/>
</dbReference>
<dbReference type="FunFam" id="2.70.100.10:FF:000001">
    <property type="entry name" value="Glucanase"/>
    <property type="match status" value="1"/>
</dbReference>
<dbReference type="Gene3D" id="2.70.100.10">
    <property type="entry name" value="Glycoside hydrolase, family 7, domain"/>
    <property type="match status" value="1"/>
</dbReference>
<comment type="similarity">
    <text evidence="2 9">Belongs to the glycosyl hydrolase 7 (cellulase C) family.</text>
</comment>
<evidence type="ECO:0000256" key="7">
    <source>
        <dbReference type="ARBA" id="ARBA00023295"/>
    </source>
</evidence>
<proteinExistence type="inferred from homology"/>
<evidence type="ECO:0000256" key="9">
    <source>
        <dbReference type="RuleBase" id="RU361164"/>
    </source>
</evidence>
<dbReference type="CAZy" id="GH7">
    <property type="family name" value="Glycoside Hydrolase Family 7"/>
</dbReference>
<evidence type="ECO:0000256" key="4">
    <source>
        <dbReference type="ARBA" id="ARBA00022801"/>
    </source>
</evidence>
<dbReference type="PANTHER" id="PTHR33753">
    <property type="entry name" value="1,4-BETA-D-GLUCAN CELLOBIOHYDROLASE B"/>
    <property type="match status" value="1"/>
</dbReference>
<evidence type="ECO:0000256" key="5">
    <source>
        <dbReference type="ARBA" id="ARBA00023001"/>
    </source>
</evidence>
<dbReference type="Pfam" id="PF00840">
    <property type="entry name" value="Glyco_hydro_7"/>
    <property type="match status" value="1"/>
</dbReference>
<dbReference type="SUPFAM" id="SSF49899">
    <property type="entry name" value="Concanavalin A-like lectins/glucanases"/>
    <property type="match status" value="1"/>
</dbReference>
<dbReference type="InterPro" id="IPR013320">
    <property type="entry name" value="ConA-like_dom_sf"/>
</dbReference>
<evidence type="ECO:0000256" key="3">
    <source>
        <dbReference type="ARBA" id="ARBA00022729"/>
    </source>
</evidence>
<keyword evidence="6" id="KW-0119">Carbohydrate metabolism</keyword>
<evidence type="ECO:0000256" key="1">
    <source>
        <dbReference type="ARBA" id="ARBA00001641"/>
    </source>
</evidence>
<dbReference type="EMBL" id="AF240000">
    <property type="protein sequence ID" value="AAF70170.1"/>
    <property type="molecule type" value="Genomic_DNA"/>
</dbReference>
<dbReference type="EC" id="3.2.1.-" evidence="9"/>
<gene>
    <name evidence="11" type="primary">cel1</name>
</gene>
<sequence>MYRSLIFATSLLSLAKGQLVGNLYCKGSCTAKNGKVVIDANWRWLHVKGGYTNCYTGNEWNATACPDNKSCATNCAIDGADYRRLRHYCERQLLGTEVHHQGLYSTNIGSRTYLMQDDSTYQLFKFTGSQEFTFDVDLSNLPCGLNGALYFVSMDADGGLKKYPTNKAGAKYGTGYCDAQCPRDLKFINGEGNVEGWQPSKNDQNAGVGGHGSCCAEMDIWEANSVSTAVTPHSCSTIEQSRCDGDGCGGTYSADRYAGVCDPDGCDFNSYRMGVKDFYGKGKTVDTSKKFTVVTQFIGSGDAMEIKRFYVQNGKTIPQPDSTIPGVTGNSITTFFCDAQKKAFGDKYTFKDKGGMANMPSTCNGMVLVMSLWDDHYSNMLWLDSTYPTDKNPDTDAGSGRGECAITSGVPADVESQHPDASVIYSNIKFGPINTTFG</sequence>
<dbReference type="PRINTS" id="PR00734">
    <property type="entry name" value="GLHYDRLASE7"/>
</dbReference>
<dbReference type="GO" id="GO:0030245">
    <property type="term" value="P:cellulose catabolic process"/>
    <property type="evidence" value="ECO:0007669"/>
    <property type="project" value="UniProtKB-KW"/>
</dbReference>
<dbReference type="PANTHER" id="PTHR33753:SF2">
    <property type="entry name" value="GLYCOSIDE HYDROLASE FAMILY 7 PROTEIN"/>
    <property type="match status" value="1"/>
</dbReference>
<evidence type="ECO:0000256" key="8">
    <source>
        <dbReference type="ARBA" id="ARBA00023326"/>
    </source>
</evidence>
<accession>Q9P8K8</accession>
<keyword evidence="3 10" id="KW-0732">Signal</keyword>
<feature type="chain" id="PRO_5004330880" description="Glucanase" evidence="10">
    <location>
        <begin position="18"/>
        <end position="438"/>
    </location>
</feature>
<dbReference type="GO" id="GO:0016162">
    <property type="term" value="F:cellulose 1,4-beta-cellobiosidase activity"/>
    <property type="evidence" value="ECO:0007669"/>
    <property type="project" value="UniProtKB-EC"/>
</dbReference>
<dbReference type="CDD" id="cd07999">
    <property type="entry name" value="GH7_CBH_EG"/>
    <property type="match status" value="1"/>
</dbReference>
<dbReference type="InterPro" id="IPR001722">
    <property type="entry name" value="Glyco_hydro_7"/>
</dbReference>
<protein>
    <recommendedName>
        <fullName evidence="9">Glucanase</fullName>
        <ecNumber evidence="9">3.2.1.-</ecNumber>
    </recommendedName>
</protein>
<keyword evidence="4 9" id="KW-0378">Hydrolase</keyword>
<evidence type="ECO:0000256" key="10">
    <source>
        <dbReference type="SAM" id="SignalP"/>
    </source>
</evidence>
<evidence type="ECO:0000256" key="6">
    <source>
        <dbReference type="ARBA" id="ARBA00023277"/>
    </source>
</evidence>